<feature type="domain" description="DUF7924" evidence="2">
    <location>
        <begin position="191"/>
        <end position="277"/>
    </location>
</feature>
<dbReference type="PANTHER" id="PTHR42470:SF2">
    <property type="match status" value="1"/>
</dbReference>
<protein>
    <recommendedName>
        <fullName evidence="2">DUF7924 domain-containing protein</fullName>
    </recommendedName>
</protein>
<organism evidence="3 4">
    <name type="scientific">Ajellomyces capsulatus</name>
    <name type="common">Darling's disease fungus</name>
    <name type="synonym">Histoplasma capsulatum</name>
    <dbReference type="NCBI Taxonomy" id="5037"/>
    <lineage>
        <taxon>Eukaryota</taxon>
        <taxon>Fungi</taxon>
        <taxon>Dikarya</taxon>
        <taxon>Ascomycota</taxon>
        <taxon>Pezizomycotina</taxon>
        <taxon>Eurotiomycetes</taxon>
        <taxon>Eurotiomycetidae</taxon>
        <taxon>Onygenales</taxon>
        <taxon>Ajellomycetaceae</taxon>
        <taxon>Histoplasma</taxon>
    </lineage>
</organism>
<reference evidence="3" key="1">
    <citation type="submission" date="2021-01" db="EMBL/GenBank/DDBJ databases">
        <title>Chromosome-level genome assembly of a human fungal pathogen reveals clustering of transcriptionally co-regulated genes.</title>
        <authorList>
            <person name="Voorhies M."/>
            <person name="Cohen S."/>
            <person name="Shea T.P."/>
            <person name="Petrus S."/>
            <person name="Munoz J.F."/>
            <person name="Poplawski S."/>
            <person name="Goldman W.E."/>
            <person name="Michael T."/>
            <person name="Cuomo C.A."/>
            <person name="Sil A."/>
            <person name="Beyhan S."/>
        </authorList>
    </citation>
    <scope>NUCLEOTIDE SEQUENCE</scope>
    <source>
        <strain evidence="3">WU24</strain>
    </source>
</reference>
<accession>A0A8A1M8B2</accession>
<dbReference type="EMBL" id="CP069111">
    <property type="protein sequence ID" value="QSS61500.1"/>
    <property type="molecule type" value="Genomic_DNA"/>
</dbReference>
<evidence type="ECO:0000256" key="1">
    <source>
        <dbReference type="SAM" id="MobiDB-lite"/>
    </source>
</evidence>
<proteinExistence type="predicted"/>
<dbReference type="Pfam" id="PF25545">
    <property type="entry name" value="DUF7924"/>
    <property type="match status" value="1"/>
</dbReference>
<feature type="region of interest" description="Disordered" evidence="1">
    <location>
        <begin position="43"/>
        <end position="66"/>
    </location>
</feature>
<sequence>MAPRQATHVQIRENASGSRGIRRELRSWRKWFLPISPPRCLPTRKQRYPELEDSPDDSNPSSRLSRTDDRLAEHWVLHECEWPKELLRPNPIEQFYARPKLQTKSTSLNTASETTSQSTQRNPYNLTYYATYLETKGCFIYDHDGGVDSDKRVVCSQLLSTNPELPSKTVFEVKCGNTLILQIDRMHTSLLSQFVNREAELHRHVLAFSVSHDHRDVRIYGHYPVINGERTTYYRHSIRQFNFTELNGKERWTSYKFVMGVYSDWASSHFKRLCSAIDELQAVDFDMLQQPETPHQPEVLHQLKLSFSKSTGLSQGAEGVDIQGSSATSLLKKTGAAPQNTPSGAPEKKSAEAFKVPGKIRRYY</sequence>
<evidence type="ECO:0000259" key="2">
    <source>
        <dbReference type="Pfam" id="PF25545"/>
    </source>
</evidence>
<dbReference type="VEuPathDB" id="FungiDB:I7I51_03675"/>
<dbReference type="Proteomes" id="UP000663671">
    <property type="component" value="Chromosome 5"/>
</dbReference>
<feature type="region of interest" description="Disordered" evidence="1">
    <location>
        <begin position="331"/>
        <end position="364"/>
    </location>
</feature>
<evidence type="ECO:0000313" key="3">
    <source>
        <dbReference type="EMBL" id="QSS61500.1"/>
    </source>
</evidence>
<dbReference type="AlphaFoldDB" id="A0A8A1M8B2"/>
<dbReference type="OrthoDB" id="5400850at2759"/>
<dbReference type="InterPro" id="IPR057684">
    <property type="entry name" value="DUF7924"/>
</dbReference>
<dbReference type="PANTHER" id="PTHR42470">
    <property type="entry name" value="VAST DOMAIN-CONTAINING PROTEIN"/>
    <property type="match status" value="1"/>
</dbReference>
<evidence type="ECO:0000313" key="4">
    <source>
        <dbReference type="Proteomes" id="UP000663671"/>
    </source>
</evidence>
<name>A0A8A1M8B2_AJECA</name>
<gene>
    <name evidence="3" type="ORF">I7I51_03675</name>
</gene>
<feature type="compositionally biased region" description="Polar residues" evidence="1">
    <location>
        <begin position="331"/>
        <end position="343"/>
    </location>
</feature>